<organism evidence="4 5">
    <name type="scientific">Cellulosimicrobium cellulans</name>
    <name type="common">Arthrobacter luteus</name>
    <dbReference type="NCBI Taxonomy" id="1710"/>
    <lineage>
        <taxon>Bacteria</taxon>
        <taxon>Bacillati</taxon>
        <taxon>Actinomycetota</taxon>
        <taxon>Actinomycetes</taxon>
        <taxon>Micrococcales</taxon>
        <taxon>Promicromonosporaceae</taxon>
        <taxon>Cellulosimicrobium</taxon>
    </lineage>
</organism>
<dbReference type="Pfam" id="PF00326">
    <property type="entry name" value="Peptidase_S9"/>
    <property type="match status" value="1"/>
</dbReference>
<evidence type="ECO:0000313" key="5">
    <source>
        <dbReference type="Proteomes" id="UP000196228"/>
    </source>
</evidence>
<sequence>MSNDAATPGISGPSETPFHDLDHYLAIPRVGGLALSPDGARLVTTVQTLDPQRTGYRTALWEVDPAGEAPARRLTRSTKGESSATFTGAGDVLFTSARPDPDGGSDDDPKAALWLLPAGGGEARVVATAPAGVSGPLAATDAPVVSVAASVLPSARDLAHDAELRSARKDAKVAAILHSAYPVRQWDHDRGPDEAHRFVGDLTALVDEPAHPLPDPAGSSAEDAGREAAAHDPRLLDLHDVTRGVGQGSAPGRALHDHSADLSADGTTLVTTWQVAGPGPQVRNTLVAIDTATGARRTLVDEPSAEAHWPRISPDGAWVAFVRETISTPHQAPEESLAVVPLHAPDGPAGVSTADVPAVHDDSATTRAENHATPRTLVPHWDRWPTSLRWLPDGSGLLVTADDDGRGPVFLVAFSPDGATENGTAERVTSDDAVFTDVQVAPDGRTAYALRTSYLEPSHPVRIDVGAFLGSGEAGSRTPVPATPLRGPVATPDLPGTLVDVETAAADDVRVRGWLALPHGASAENPAPLLLWIHGGPLGSWNAWSWRWNPWLMVARGYAVLLPDPALSTGYGQDFVQRGWGAWGKAPYTDLLAITDAVEARPEVDASRTAAMGGSFGGYMANWVAGHTDRFRAIVTHASLWALDQFGPTTDHAYYWAREMTPEMALDNSPHRFVGDIVTPMLVIHGDKDYRVPIGEGLRLWYELLESSGLPAGADGETVHRFLFYPDENHWVLQPQHAKVWYQVVHAFLAEHVLGATPGEGDAELPTTLG</sequence>
<reference evidence="4 5" key="1">
    <citation type="submission" date="2017-05" db="EMBL/GenBank/DDBJ databases">
        <authorList>
            <person name="Song R."/>
            <person name="Chenine A.L."/>
            <person name="Ruprecht R.M."/>
        </authorList>
    </citation>
    <scope>NUCLEOTIDE SEQUENCE [LARGE SCALE GENOMIC DNA]</scope>
    <source>
        <strain evidence="4 5">PSBB019</strain>
    </source>
</reference>
<dbReference type="GO" id="GO:0004252">
    <property type="term" value="F:serine-type endopeptidase activity"/>
    <property type="evidence" value="ECO:0007669"/>
    <property type="project" value="TreeGrafter"/>
</dbReference>
<proteinExistence type="predicted"/>
<evidence type="ECO:0000259" key="3">
    <source>
        <dbReference type="Pfam" id="PF00326"/>
    </source>
</evidence>
<dbReference type="RefSeq" id="WP_208863454.1">
    <property type="nucleotide sequence ID" value="NZ_CP021383.1"/>
</dbReference>
<dbReference type="SUPFAM" id="SSF82171">
    <property type="entry name" value="DPP6 N-terminal domain-like"/>
    <property type="match status" value="1"/>
</dbReference>
<dbReference type="InterPro" id="IPR029058">
    <property type="entry name" value="AB_hydrolase_fold"/>
</dbReference>
<dbReference type="Gene3D" id="3.40.50.1820">
    <property type="entry name" value="alpha/beta hydrolase"/>
    <property type="match status" value="1"/>
</dbReference>
<feature type="domain" description="Peptidase S9 prolyl oligopeptidase catalytic" evidence="3">
    <location>
        <begin position="544"/>
        <end position="753"/>
    </location>
</feature>
<protein>
    <submittedName>
        <fullName evidence="4">S9 family peptidase</fullName>
    </submittedName>
</protein>
<dbReference type="PANTHER" id="PTHR42776:SF4">
    <property type="entry name" value="ACYLAMINO-ACID-RELEASING ENZYME"/>
    <property type="match status" value="1"/>
</dbReference>
<dbReference type="EMBL" id="CP021383">
    <property type="protein sequence ID" value="ARU51757.1"/>
    <property type="molecule type" value="Genomic_DNA"/>
</dbReference>
<dbReference type="GO" id="GO:0006508">
    <property type="term" value="P:proteolysis"/>
    <property type="evidence" value="ECO:0007669"/>
    <property type="project" value="InterPro"/>
</dbReference>
<dbReference type="PANTHER" id="PTHR42776">
    <property type="entry name" value="SERINE PEPTIDASE S9 FAMILY MEMBER"/>
    <property type="match status" value="1"/>
</dbReference>
<evidence type="ECO:0000256" key="2">
    <source>
        <dbReference type="SAM" id="MobiDB-lite"/>
    </source>
</evidence>
<dbReference type="KEGG" id="cceu:CBR64_09940"/>
<dbReference type="Gene3D" id="2.120.10.30">
    <property type="entry name" value="TolB, C-terminal domain"/>
    <property type="match status" value="2"/>
</dbReference>
<name>A0A1Y0HUA8_CELCE</name>
<accession>A0A1Y0HUA8</accession>
<evidence type="ECO:0000256" key="1">
    <source>
        <dbReference type="ARBA" id="ARBA00022801"/>
    </source>
</evidence>
<dbReference type="InterPro" id="IPR001375">
    <property type="entry name" value="Peptidase_S9_cat"/>
</dbReference>
<feature type="region of interest" description="Disordered" evidence="2">
    <location>
        <begin position="67"/>
        <end position="110"/>
    </location>
</feature>
<feature type="region of interest" description="Disordered" evidence="2">
    <location>
        <begin position="207"/>
        <end position="229"/>
    </location>
</feature>
<dbReference type="SUPFAM" id="SSF53474">
    <property type="entry name" value="alpha/beta-Hydrolases"/>
    <property type="match status" value="1"/>
</dbReference>
<keyword evidence="1" id="KW-0378">Hydrolase</keyword>
<dbReference type="AlphaFoldDB" id="A0A1Y0HUA8"/>
<gene>
    <name evidence="4" type="ORF">CBR64_09940</name>
</gene>
<evidence type="ECO:0000313" key="4">
    <source>
        <dbReference type="EMBL" id="ARU51757.1"/>
    </source>
</evidence>
<dbReference type="Proteomes" id="UP000196228">
    <property type="component" value="Chromosome"/>
</dbReference>
<dbReference type="InterPro" id="IPR011042">
    <property type="entry name" value="6-blade_b-propeller_TolB-like"/>
</dbReference>